<dbReference type="InterPro" id="IPR002677">
    <property type="entry name" value="Ribosomal_bL32"/>
</dbReference>
<feature type="region of interest" description="Disordered" evidence="6">
    <location>
        <begin position="1"/>
        <end position="21"/>
    </location>
</feature>
<evidence type="ECO:0000256" key="5">
    <source>
        <dbReference type="HAMAP-Rule" id="MF_00340"/>
    </source>
</evidence>
<evidence type="ECO:0000256" key="6">
    <source>
        <dbReference type="SAM" id="MobiDB-lite"/>
    </source>
</evidence>
<organism evidence="7 8">
    <name type="scientific">Rothia nasimurium</name>
    <dbReference type="NCBI Taxonomy" id="85336"/>
    <lineage>
        <taxon>Bacteria</taxon>
        <taxon>Bacillati</taxon>
        <taxon>Actinomycetota</taxon>
        <taxon>Actinomycetes</taxon>
        <taxon>Micrococcales</taxon>
        <taxon>Micrococcaceae</taxon>
        <taxon>Rothia</taxon>
    </lineage>
</organism>
<dbReference type="HAMAP" id="MF_00340">
    <property type="entry name" value="Ribosomal_bL32"/>
    <property type="match status" value="1"/>
</dbReference>
<dbReference type="OrthoDB" id="9807363at2"/>
<dbReference type="InterPro" id="IPR011332">
    <property type="entry name" value="Ribosomal_zn-bd"/>
</dbReference>
<dbReference type="GO" id="GO:0006412">
    <property type="term" value="P:translation"/>
    <property type="evidence" value="ECO:0007669"/>
    <property type="project" value="UniProtKB-UniRule"/>
</dbReference>
<keyword evidence="8" id="KW-1185">Reference proteome</keyword>
<name>A0A1Y1RQX5_9MICC</name>
<dbReference type="EMBL" id="LXWF01000011">
    <property type="protein sequence ID" value="ORC22198.1"/>
    <property type="molecule type" value="Genomic_DNA"/>
</dbReference>
<evidence type="ECO:0000256" key="1">
    <source>
        <dbReference type="ARBA" id="ARBA00008560"/>
    </source>
</evidence>
<dbReference type="RefSeq" id="WP_083091264.1">
    <property type="nucleotide sequence ID" value="NZ_LXWF01000011.1"/>
</dbReference>
<proteinExistence type="inferred from homology"/>
<gene>
    <name evidence="5" type="primary">rpmF</name>
    <name evidence="7" type="ORF">A7979_01565</name>
</gene>
<dbReference type="GO" id="GO:0015934">
    <property type="term" value="C:large ribosomal subunit"/>
    <property type="evidence" value="ECO:0007669"/>
    <property type="project" value="InterPro"/>
</dbReference>
<dbReference type="SUPFAM" id="SSF57829">
    <property type="entry name" value="Zn-binding ribosomal proteins"/>
    <property type="match status" value="1"/>
</dbReference>
<protein>
    <recommendedName>
        <fullName evidence="4 5">Large ribosomal subunit protein bL32</fullName>
    </recommendedName>
</protein>
<evidence type="ECO:0000313" key="8">
    <source>
        <dbReference type="Proteomes" id="UP000192359"/>
    </source>
</evidence>
<dbReference type="Pfam" id="PF01783">
    <property type="entry name" value="Ribosomal_L32p"/>
    <property type="match status" value="1"/>
</dbReference>
<comment type="similarity">
    <text evidence="1 5">Belongs to the bacterial ribosomal protein bL32 family.</text>
</comment>
<feature type="compositionally biased region" description="Basic residues" evidence="6">
    <location>
        <begin position="1"/>
        <end position="19"/>
    </location>
</feature>
<dbReference type="GO" id="GO:0003735">
    <property type="term" value="F:structural constituent of ribosome"/>
    <property type="evidence" value="ECO:0007669"/>
    <property type="project" value="InterPro"/>
</dbReference>
<evidence type="ECO:0000256" key="4">
    <source>
        <dbReference type="ARBA" id="ARBA00035178"/>
    </source>
</evidence>
<keyword evidence="3 5" id="KW-0687">Ribonucleoprotein</keyword>
<sequence length="67" mass="7592">MAVPKRKMSRANTRARRSQWKASVPQLVKTVENGRVTYSLPHQAKLVTDSAGNKLFYEYKGRKVADA</sequence>
<accession>A0A1Y1RQX5</accession>
<evidence type="ECO:0000256" key="3">
    <source>
        <dbReference type="ARBA" id="ARBA00023274"/>
    </source>
</evidence>
<dbReference type="AlphaFoldDB" id="A0A1Y1RQX5"/>
<dbReference type="Proteomes" id="UP000192359">
    <property type="component" value="Unassembled WGS sequence"/>
</dbReference>
<evidence type="ECO:0000256" key="2">
    <source>
        <dbReference type="ARBA" id="ARBA00022980"/>
    </source>
</evidence>
<dbReference type="NCBIfam" id="TIGR01031">
    <property type="entry name" value="rpmF_bact"/>
    <property type="match status" value="1"/>
</dbReference>
<keyword evidence="2 5" id="KW-0689">Ribosomal protein</keyword>
<reference evidence="7 8" key="1">
    <citation type="submission" date="2016-05" db="EMBL/GenBank/DDBJ databases">
        <title>Draft genome sequence of a porcine commensal Rothia nasimurium.</title>
        <authorList>
            <person name="Gaiser R.A."/>
            <person name="Van Baarlen P."/>
            <person name="Wells J.M."/>
        </authorList>
    </citation>
    <scope>NUCLEOTIDE SEQUENCE [LARGE SCALE GENOMIC DNA]</scope>
    <source>
        <strain evidence="7 8">PT-32</strain>
    </source>
</reference>
<evidence type="ECO:0000313" key="7">
    <source>
        <dbReference type="EMBL" id="ORC22198.1"/>
    </source>
</evidence>
<comment type="caution">
    <text evidence="7">The sequence shown here is derived from an EMBL/GenBank/DDBJ whole genome shotgun (WGS) entry which is preliminary data.</text>
</comment>